<dbReference type="Proteomes" id="UP000887013">
    <property type="component" value="Unassembled WGS sequence"/>
</dbReference>
<organism evidence="2 3">
    <name type="scientific">Nephila pilipes</name>
    <name type="common">Giant wood spider</name>
    <name type="synonym">Nephila maculata</name>
    <dbReference type="NCBI Taxonomy" id="299642"/>
    <lineage>
        <taxon>Eukaryota</taxon>
        <taxon>Metazoa</taxon>
        <taxon>Ecdysozoa</taxon>
        <taxon>Arthropoda</taxon>
        <taxon>Chelicerata</taxon>
        <taxon>Arachnida</taxon>
        <taxon>Araneae</taxon>
        <taxon>Araneomorphae</taxon>
        <taxon>Entelegynae</taxon>
        <taxon>Araneoidea</taxon>
        <taxon>Nephilidae</taxon>
        <taxon>Nephila</taxon>
    </lineage>
</organism>
<proteinExistence type="predicted"/>
<gene>
    <name evidence="2" type="ORF">NPIL_623891</name>
</gene>
<feature type="compositionally biased region" description="Low complexity" evidence="1">
    <location>
        <begin position="30"/>
        <end position="46"/>
    </location>
</feature>
<keyword evidence="3" id="KW-1185">Reference proteome</keyword>
<feature type="region of interest" description="Disordered" evidence="1">
    <location>
        <begin position="1"/>
        <end position="83"/>
    </location>
</feature>
<evidence type="ECO:0000256" key="1">
    <source>
        <dbReference type="SAM" id="MobiDB-lite"/>
    </source>
</evidence>
<feature type="compositionally biased region" description="Basic residues" evidence="1">
    <location>
        <begin position="47"/>
        <end position="57"/>
    </location>
</feature>
<protein>
    <submittedName>
        <fullName evidence="2">Uncharacterized protein</fullName>
    </submittedName>
</protein>
<feature type="compositionally biased region" description="Polar residues" evidence="1">
    <location>
        <begin position="10"/>
        <end position="20"/>
    </location>
</feature>
<evidence type="ECO:0000313" key="2">
    <source>
        <dbReference type="EMBL" id="GFT74753.1"/>
    </source>
</evidence>
<comment type="caution">
    <text evidence="2">The sequence shown here is derived from an EMBL/GenBank/DDBJ whole genome shotgun (WGS) entry which is preliminary data.</text>
</comment>
<reference evidence="2" key="1">
    <citation type="submission" date="2020-08" db="EMBL/GenBank/DDBJ databases">
        <title>Multicomponent nature underlies the extraordinary mechanical properties of spider dragline silk.</title>
        <authorList>
            <person name="Kono N."/>
            <person name="Nakamura H."/>
            <person name="Mori M."/>
            <person name="Yoshida Y."/>
            <person name="Ohtoshi R."/>
            <person name="Malay A.D."/>
            <person name="Moran D.A.P."/>
            <person name="Tomita M."/>
            <person name="Numata K."/>
            <person name="Arakawa K."/>
        </authorList>
    </citation>
    <scope>NUCLEOTIDE SEQUENCE</scope>
</reference>
<dbReference type="EMBL" id="BMAW01117350">
    <property type="protein sequence ID" value="GFT74753.1"/>
    <property type="molecule type" value="Genomic_DNA"/>
</dbReference>
<evidence type="ECO:0000313" key="3">
    <source>
        <dbReference type="Proteomes" id="UP000887013"/>
    </source>
</evidence>
<sequence>MDPVFRKKNSGNFSPPSSFVGQIFFSAPDSPNRSSSPRHVSSGPSRARYRRQMATRAPRHERLLNKRRRPLAFQSREQDVSGR</sequence>
<accession>A0A8X6PJN7</accession>
<dbReference type="AlphaFoldDB" id="A0A8X6PJN7"/>
<name>A0A8X6PJN7_NEPPI</name>